<dbReference type="PRINTS" id="PR00032">
    <property type="entry name" value="HTHARAC"/>
</dbReference>
<dbReference type="SUPFAM" id="SSF46689">
    <property type="entry name" value="Homeodomain-like"/>
    <property type="match status" value="2"/>
</dbReference>
<evidence type="ECO:0000256" key="3">
    <source>
        <dbReference type="ARBA" id="ARBA00023163"/>
    </source>
</evidence>
<dbReference type="Gene3D" id="3.40.50.880">
    <property type="match status" value="1"/>
</dbReference>
<sequence length="315" mass="34933">MTARKLVFYLAPQFSMMSLLSLTESLRKANEVSGRDLYDYSFVSQHNMTEAVNGMAIATSPDLPRESDLAAAVICASYRYEDACSVRLSNWLRWLDRHGVPIGATDTGIFLVIRAGIRWDAPMCTHWLTRPALQELCPDAKVSDRYFEYTPRRFSCAGATAGLDLMQHMIGLHHGPGFAARVGSHLIFGGEAHRSEWNLSPLADYSAAVADHKVRRVLQMMEQAAGRKDSVAQMAEAVGLSQSQLNRRFKQQFQQTPAHVYQVCRLRRAHALLKSSSLSVEVVAYECGFASRSQFTEAFKAEFGATPGATRGGYA</sequence>
<dbReference type="EMBL" id="JAPDOG010000008">
    <property type="protein sequence ID" value="MCW3782105.1"/>
    <property type="molecule type" value="Genomic_DNA"/>
</dbReference>
<comment type="caution">
    <text evidence="5">The sequence shown here is derived from an EMBL/GenBank/DDBJ whole genome shotgun (WGS) entry which is preliminary data.</text>
</comment>
<evidence type="ECO:0000313" key="5">
    <source>
        <dbReference type="EMBL" id="MCW3782105.1"/>
    </source>
</evidence>
<dbReference type="PANTHER" id="PTHR46796:SF13">
    <property type="entry name" value="HTH-TYPE TRANSCRIPTIONAL ACTIVATOR RHAS"/>
    <property type="match status" value="1"/>
</dbReference>
<evidence type="ECO:0000256" key="2">
    <source>
        <dbReference type="ARBA" id="ARBA00023125"/>
    </source>
</evidence>
<dbReference type="SMART" id="SM00342">
    <property type="entry name" value="HTH_ARAC"/>
    <property type="match status" value="1"/>
</dbReference>
<keyword evidence="2" id="KW-0238">DNA-binding</keyword>
<keyword evidence="1" id="KW-0805">Transcription regulation</keyword>
<dbReference type="PANTHER" id="PTHR46796">
    <property type="entry name" value="HTH-TYPE TRANSCRIPTIONAL ACTIVATOR RHAS-RELATED"/>
    <property type="match status" value="1"/>
</dbReference>
<dbReference type="InterPro" id="IPR018060">
    <property type="entry name" value="HTH_AraC"/>
</dbReference>
<evidence type="ECO:0000256" key="1">
    <source>
        <dbReference type="ARBA" id="ARBA00023015"/>
    </source>
</evidence>
<dbReference type="Gene3D" id="1.10.10.60">
    <property type="entry name" value="Homeodomain-like"/>
    <property type="match status" value="2"/>
</dbReference>
<keyword evidence="6" id="KW-1185">Reference proteome</keyword>
<dbReference type="Pfam" id="PF12833">
    <property type="entry name" value="HTH_18"/>
    <property type="match status" value="1"/>
</dbReference>
<name>A0ABT3J339_9RHOB</name>
<proteinExistence type="predicted"/>
<dbReference type="RefSeq" id="WP_264771972.1">
    <property type="nucleotide sequence ID" value="NZ_JAPDOG010000008.1"/>
</dbReference>
<dbReference type="PROSITE" id="PS00041">
    <property type="entry name" value="HTH_ARAC_FAMILY_1"/>
    <property type="match status" value="1"/>
</dbReference>
<accession>A0ABT3J339</accession>
<dbReference type="PROSITE" id="PS01124">
    <property type="entry name" value="HTH_ARAC_FAMILY_2"/>
    <property type="match status" value="1"/>
</dbReference>
<dbReference type="InterPro" id="IPR020449">
    <property type="entry name" value="Tscrpt_reg_AraC-type_HTH"/>
</dbReference>
<dbReference type="SUPFAM" id="SSF52317">
    <property type="entry name" value="Class I glutamine amidotransferase-like"/>
    <property type="match status" value="1"/>
</dbReference>
<dbReference type="CDD" id="cd03136">
    <property type="entry name" value="GATase1_AraC_ArgR_like"/>
    <property type="match status" value="1"/>
</dbReference>
<dbReference type="InterPro" id="IPR018062">
    <property type="entry name" value="HTH_AraC-typ_CS"/>
</dbReference>
<evidence type="ECO:0000313" key="6">
    <source>
        <dbReference type="Proteomes" id="UP001207582"/>
    </source>
</evidence>
<evidence type="ECO:0000259" key="4">
    <source>
        <dbReference type="PROSITE" id="PS01124"/>
    </source>
</evidence>
<dbReference type="InterPro" id="IPR029062">
    <property type="entry name" value="Class_I_gatase-like"/>
</dbReference>
<reference evidence="5 6" key="1">
    <citation type="submission" date="2022-10" db="EMBL/GenBank/DDBJ databases">
        <title>Defluviimonas sp. CAU 1641 isolated from mud.</title>
        <authorList>
            <person name="Kim W."/>
        </authorList>
    </citation>
    <scope>NUCLEOTIDE SEQUENCE [LARGE SCALE GENOMIC DNA]</scope>
    <source>
        <strain evidence="5 6">CAU 1641</strain>
    </source>
</reference>
<feature type="domain" description="HTH araC/xylS-type" evidence="4">
    <location>
        <begin position="215"/>
        <end position="313"/>
    </location>
</feature>
<keyword evidence="3" id="KW-0804">Transcription</keyword>
<protein>
    <submittedName>
        <fullName evidence="5">Helix-turn-helix domain-containing protein</fullName>
    </submittedName>
</protein>
<gene>
    <name evidence="5" type="ORF">OM960_10930</name>
</gene>
<dbReference type="InterPro" id="IPR009057">
    <property type="entry name" value="Homeodomain-like_sf"/>
</dbReference>
<dbReference type="InterPro" id="IPR050204">
    <property type="entry name" value="AraC_XylS_family_regulators"/>
</dbReference>
<organism evidence="5 6">
    <name type="scientific">Defluviimonas salinarum</name>
    <dbReference type="NCBI Taxonomy" id="2992147"/>
    <lineage>
        <taxon>Bacteria</taxon>
        <taxon>Pseudomonadati</taxon>
        <taxon>Pseudomonadota</taxon>
        <taxon>Alphaproteobacteria</taxon>
        <taxon>Rhodobacterales</taxon>
        <taxon>Paracoccaceae</taxon>
        <taxon>Albidovulum</taxon>
    </lineage>
</organism>
<dbReference type="Proteomes" id="UP001207582">
    <property type="component" value="Unassembled WGS sequence"/>
</dbReference>